<dbReference type="AlphaFoldDB" id="A0A840Y8N3"/>
<protein>
    <submittedName>
        <fullName evidence="2">Tripartite-type tricarboxylate transporter receptor subunit TctC</fullName>
    </submittedName>
</protein>
<dbReference type="EMBL" id="JACIJD010000003">
    <property type="protein sequence ID" value="MBB5692737.1"/>
    <property type="molecule type" value="Genomic_DNA"/>
</dbReference>
<comment type="caution">
    <text evidence="2">The sequence shown here is derived from an EMBL/GenBank/DDBJ whole genome shotgun (WGS) entry which is preliminary data.</text>
</comment>
<dbReference type="PROSITE" id="PS51318">
    <property type="entry name" value="TAT"/>
    <property type="match status" value="1"/>
</dbReference>
<keyword evidence="3" id="KW-1185">Reference proteome</keyword>
<accession>A0A840Y8N3</accession>
<evidence type="ECO:0000256" key="1">
    <source>
        <dbReference type="ARBA" id="ARBA00006987"/>
    </source>
</evidence>
<dbReference type="Proteomes" id="UP000580654">
    <property type="component" value="Unassembled WGS sequence"/>
</dbReference>
<dbReference type="Gene3D" id="3.40.190.150">
    <property type="entry name" value="Bordetella uptake gene, domain 1"/>
    <property type="match status" value="1"/>
</dbReference>
<dbReference type="InterPro" id="IPR042100">
    <property type="entry name" value="Bug_dom1"/>
</dbReference>
<dbReference type="PIRSF" id="PIRSF017082">
    <property type="entry name" value="YflP"/>
    <property type="match status" value="1"/>
</dbReference>
<dbReference type="CDD" id="cd07012">
    <property type="entry name" value="PBP2_Bug_TTT"/>
    <property type="match status" value="1"/>
</dbReference>
<comment type="similarity">
    <text evidence="1">Belongs to the UPF0065 (bug) family.</text>
</comment>
<sequence length="348" mass="35989">MQEDRKGGTNPPPRRRALLAGLGGAAALSAIGGARAQGAGQGTGQGAAQGYPNRAVTMIVPFAPGGSTDFVARLLAQHLSTVLNGNFVVENRAGGSGTVGHGAVARARPDGYTLGVSPTGTFALAPFLFEKLPYDSDNGFAPISLLAGNAMFVCVHSSSNIRTYADLIAAAKAQPGKLTYASAGAGTIAHLAPELMLDMSGTEMLHVAYRSGGLQVQAVLGRETTMGFIDTVTAIPHIQSGDLRALAVTSAARSPQIPNVPTLAECGLAGYRATNDFGFFAPAGTPPAIVAALSDASRRILAMPEVKARLDGASIDIYAGTAEAFPAYQAEEARRWGDLIRRRNIRME</sequence>
<dbReference type="Gene3D" id="3.40.190.10">
    <property type="entry name" value="Periplasmic binding protein-like II"/>
    <property type="match status" value="1"/>
</dbReference>
<gene>
    <name evidence="2" type="ORF">FHS87_000756</name>
</gene>
<dbReference type="RefSeq" id="WP_184514059.1">
    <property type="nucleotide sequence ID" value="NZ_JACIJD010000003.1"/>
</dbReference>
<keyword evidence="2" id="KW-0675">Receptor</keyword>
<evidence type="ECO:0000313" key="3">
    <source>
        <dbReference type="Proteomes" id="UP000580654"/>
    </source>
</evidence>
<dbReference type="PANTHER" id="PTHR42928">
    <property type="entry name" value="TRICARBOXYLATE-BINDING PROTEIN"/>
    <property type="match status" value="1"/>
</dbReference>
<dbReference type="InterPro" id="IPR005064">
    <property type="entry name" value="BUG"/>
</dbReference>
<evidence type="ECO:0000313" key="2">
    <source>
        <dbReference type="EMBL" id="MBB5692737.1"/>
    </source>
</evidence>
<name>A0A840Y8N3_9PROT</name>
<organism evidence="2 3">
    <name type="scientific">Muricoccus pecuniae</name>
    <dbReference type="NCBI Taxonomy" id="693023"/>
    <lineage>
        <taxon>Bacteria</taxon>
        <taxon>Pseudomonadati</taxon>
        <taxon>Pseudomonadota</taxon>
        <taxon>Alphaproteobacteria</taxon>
        <taxon>Acetobacterales</taxon>
        <taxon>Roseomonadaceae</taxon>
        <taxon>Muricoccus</taxon>
    </lineage>
</organism>
<dbReference type="SUPFAM" id="SSF53850">
    <property type="entry name" value="Periplasmic binding protein-like II"/>
    <property type="match status" value="1"/>
</dbReference>
<dbReference type="InterPro" id="IPR006311">
    <property type="entry name" value="TAT_signal"/>
</dbReference>
<dbReference type="Pfam" id="PF03401">
    <property type="entry name" value="TctC"/>
    <property type="match status" value="1"/>
</dbReference>
<reference evidence="2 3" key="1">
    <citation type="submission" date="2020-08" db="EMBL/GenBank/DDBJ databases">
        <title>Genomic Encyclopedia of Type Strains, Phase IV (KMG-IV): sequencing the most valuable type-strain genomes for metagenomic binning, comparative biology and taxonomic classification.</title>
        <authorList>
            <person name="Goeker M."/>
        </authorList>
    </citation>
    <scope>NUCLEOTIDE SEQUENCE [LARGE SCALE GENOMIC DNA]</scope>
    <source>
        <strain evidence="2 3">DSM 25622</strain>
    </source>
</reference>
<dbReference type="PANTHER" id="PTHR42928:SF5">
    <property type="entry name" value="BLR1237 PROTEIN"/>
    <property type="match status" value="1"/>
</dbReference>
<proteinExistence type="inferred from homology"/>